<evidence type="ECO:0000256" key="4">
    <source>
        <dbReference type="ARBA" id="ARBA00022741"/>
    </source>
</evidence>
<evidence type="ECO:0000256" key="6">
    <source>
        <dbReference type="HAMAP-Rule" id="MF_00065"/>
    </source>
</evidence>
<dbReference type="NCBIfam" id="NF003013">
    <property type="entry name" value="PRK03846.1"/>
    <property type="match status" value="1"/>
</dbReference>
<dbReference type="PANTHER" id="PTHR42700:SF1">
    <property type="entry name" value="SULFATE ADENYLYLTRANSFERASE"/>
    <property type="match status" value="1"/>
</dbReference>
<name>A0A927BW36_9BACL</name>
<dbReference type="GO" id="GO:0004020">
    <property type="term" value="F:adenylylsulfate kinase activity"/>
    <property type="evidence" value="ECO:0007669"/>
    <property type="project" value="UniProtKB-UniRule"/>
</dbReference>
<comment type="catalytic activity">
    <reaction evidence="1 6 7">
        <text>adenosine 5'-phosphosulfate + ATP = 3'-phosphoadenylyl sulfate + ADP + H(+)</text>
        <dbReference type="Rhea" id="RHEA:24152"/>
        <dbReference type="ChEBI" id="CHEBI:15378"/>
        <dbReference type="ChEBI" id="CHEBI:30616"/>
        <dbReference type="ChEBI" id="CHEBI:58243"/>
        <dbReference type="ChEBI" id="CHEBI:58339"/>
        <dbReference type="ChEBI" id="CHEBI:456216"/>
        <dbReference type="EC" id="2.7.1.25"/>
    </reaction>
</comment>
<keyword evidence="4 6" id="KW-0547">Nucleotide-binding</keyword>
<dbReference type="GO" id="GO:0005737">
    <property type="term" value="C:cytoplasm"/>
    <property type="evidence" value="ECO:0007669"/>
    <property type="project" value="TreeGrafter"/>
</dbReference>
<comment type="function">
    <text evidence="6 7">Catalyzes the synthesis of activated sulfate.</text>
</comment>
<dbReference type="SUPFAM" id="SSF52540">
    <property type="entry name" value="P-loop containing nucleoside triphosphate hydrolases"/>
    <property type="match status" value="1"/>
</dbReference>
<comment type="similarity">
    <text evidence="6 7">Belongs to the APS kinase family.</text>
</comment>
<dbReference type="GO" id="GO:0005524">
    <property type="term" value="F:ATP binding"/>
    <property type="evidence" value="ECO:0007669"/>
    <property type="project" value="UniProtKB-UniRule"/>
</dbReference>
<dbReference type="GO" id="GO:0010134">
    <property type="term" value="P:sulfate assimilation via adenylyl sulfate reduction"/>
    <property type="evidence" value="ECO:0007669"/>
    <property type="project" value="TreeGrafter"/>
</dbReference>
<evidence type="ECO:0000259" key="8">
    <source>
        <dbReference type="Pfam" id="PF01583"/>
    </source>
</evidence>
<dbReference type="InterPro" id="IPR027417">
    <property type="entry name" value="P-loop_NTPase"/>
</dbReference>
<evidence type="ECO:0000256" key="2">
    <source>
        <dbReference type="ARBA" id="ARBA00012121"/>
    </source>
</evidence>
<gene>
    <name evidence="6 9" type="primary">cysC</name>
    <name evidence="9" type="ORF">IDH44_14600</name>
</gene>
<dbReference type="GO" id="GO:0004781">
    <property type="term" value="F:sulfate adenylyltransferase (ATP) activity"/>
    <property type="evidence" value="ECO:0007669"/>
    <property type="project" value="TreeGrafter"/>
</dbReference>
<keyword evidence="6" id="KW-0597">Phosphoprotein</keyword>
<dbReference type="GO" id="GO:0070814">
    <property type="term" value="P:hydrogen sulfide biosynthetic process"/>
    <property type="evidence" value="ECO:0007669"/>
    <property type="project" value="UniProtKB-UniRule"/>
</dbReference>
<evidence type="ECO:0000256" key="3">
    <source>
        <dbReference type="ARBA" id="ARBA00022679"/>
    </source>
</evidence>
<dbReference type="PANTHER" id="PTHR42700">
    <property type="entry name" value="SULFATE ADENYLYLTRANSFERASE"/>
    <property type="match status" value="1"/>
</dbReference>
<dbReference type="RefSeq" id="WP_190918862.1">
    <property type="nucleotide sequence ID" value="NZ_JACXIZ010000024.1"/>
</dbReference>
<evidence type="ECO:0000313" key="9">
    <source>
        <dbReference type="EMBL" id="MBD2846428.1"/>
    </source>
</evidence>
<accession>A0A927BW36</accession>
<dbReference type="HAMAP" id="MF_00065">
    <property type="entry name" value="Adenylyl_sulf_kinase"/>
    <property type="match status" value="1"/>
</dbReference>
<dbReference type="NCBIfam" id="TIGR00455">
    <property type="entry name" value="apsK"/>
    <property type="match status" value="1"/>
</dbReference>
<comment type="pathway">
    <text evidence="6 7">Sulfur metabolism; hydrogen sulfide biosynthesis; sulfite from sulfate: step 2/3.</text>
</comment>
<proteinExistence type="inferred from homology"/>
<reference evidence="9" key="1">
    <citation type="submission" date="2020-09" db="EMBL/GenBank/DDBJ databases">
        <title>A novel bacterium of genus Paenibacillus, isolated from South China Sea.</title>
        <authorList>
            <person name="Huang H."/>
            <person name="Mo K."/>
            <person name="Hu Y."/>
        </authorList>
    </citation>
    <scope>NUCLEOTIDE SEQUENCE</scope>
    <source>
        <strain evidence="9">IB182496</strain>
    </source>
</reference>
<evidence type="ECO:0000256" key="1">
    <source>
        <dbReference type="ARBA" id="ARBA00001823"/>
    </source>
</evidence>
<dbReference type="Proteomes" id="UP000621560">
    <property type="component" value="Unassembled WGS sequence"/>
</dbReference>
<feature type="active site" description="Phosphoserine intermediate" evidence="6">
    <location>
        <position position="85"/>
    </location>
</feature>
<dbReference type="InterPro" id="IPR050512">
    <property type="entry name" value="Sulf_AdTrans/APS_kinase"/>
</dbReference>
<dbReference type="InterPro" id="IPR059117">
    <property type="entry name" value="APS_kinase_dom"/>
</dbReference>
<dbReference type="AlphaFoldDB" id="A0A927BW36"/>
<keyword evidence="10" id="KW-1185">Reference proteome</keyword>
<feature type="binding site" evidence="6">
    <location>
        <begin position="10"/>
        <end position="17"/>
    </location>
    <ligand>
        <name>ATP</name>
        <dbReference type="ChEBI" id="CHEBI:30616"/>
    </ligand>
</feature>
<evidence type="ECO:0000256" key="7">
    <source>
        <dbReference type="RuleBase" id="RU004347"/>
    </source>
</evidence>
<dbReference type="Gene3D" id="3.40.50.300">
    <property type="entry name" value="P-loop containing nucleotide triphosphate hydrolases"/>
    <property type="match status" value="1"/>
</dbReference>
<keyword evidence="6 7" id="KW-0418">Kinase</keyword>
<sequence length="174" mass="18985">MKGATLWFTGLSGAGKTTVSRLVAQKLRARGGVAFEVLDGDELRAHVTAGAGFARADRGLNVRIAAYLAGMLNRHGVLVLASFISPYRADRDACRQSISQFVEIYVRCSLDVCIRRDVKGLYRKALDGSLQAFTGISDPYEAPLAPELVLDTERESVEESADKVIAYLEQRGYV</sequence>
<feature type="domain" description="APS kinase" evidence="8">
    <location>
        <begin position="2"/>
        <end position="151"/>
    </location>
</feature>
<keyword evidence="5 6" id="KW-0067">ATP-binding</keyword>
<evidence type="ECO:0000256" key="5">
    <source>
        <dbReference type="ARBA" id="ARBA00022840"/>
    </source>
</evidence>
<comment type="caution">
    <text evidence="9">The sequence shown here is derived from an EMBL/GenBank/DDBJ whole genome shotgun (WGS) entry which is preliminary data.</text>
</comment>
<protein>
    <recommendedName>
        <fullName evidence="2 6">Adenylyl-sulfate kinase</fullName>
        <ecNumber evidence="2 6">2.7.1.25</ecNumber>
    </recommendedName>
    <alternativeName>
        <fullName evidence="6">APS kinase</fullName>
    </alternativeName>
    <alternativeName>
        <fullName evidence="6">ATP adenosine-5'-phosphosulfate 3'-phosphotransferase</fullName>
    </alternativeName>
    <alternativeName>
        <fullName evidence="6">Adenosine-5'-phosphosulfate kinase</fullName>
    </alternativeName>
</protein>
<dbReference type="Pfam" id="PF01583">
    <property type="entry name" value="APS_kinase"/>
    <property type="match status" value="1"/>
</dbReference>
<dbReference type="CDD" id="cd02027">
    <property type="entry name" value="APSK"/>
    <property type="match status" value="1"/>
</dbReference>
<dbReference type="EC" id="2.7.1.25" evidence="2 6"/>
<organism evidence="9 10">
    <name type="scientific">Paenibacillus sabuli</name>
    <dbReference type="NCBI Taxonomy" id="2772509"/>
    <lineage>
        <taxon>Bacteria</taxon>
        <taxon>Bacillati</taxon>
        <taxon>Bacillota</taxon>
        <taxon>Bacilli</taxon>
        <taxon>Bacillales</taxon>
        <taxon>Paenibacillaceae</taxon>
        <taxon>Paenibacillus</taxon>
    </lineage>
</organism>
<evidence type="ECO:0000313" key="10">
    <source>
        <dbReference type="Proteomes" id="UP000621560"/>
    </source>
</evidence>
<dbReference type="EMBL" id="JACXIZ010000024">
    <property type="protein sequence ID" value="MBD2846428.1"/>
    <property type="molecule type" value="Genomic_DNA"/>
</dbReference>
<keyword evidence="3 6" id="KW-0808">Transferase</keyword>
<dbReference type="GO" id="GO:0019379">
    <property type="term" value="P:sulfate assimilation, phosphoadenylyl sulfate reduction by phosphoadenylyl-sulfate reductase (thioredoxin)"/>
    <property type="evidence" value="ECO:0007669"/>
    <property type="project" value="TreeGrafter"/>
</dbReference>
<dbReference type="InterPro" id="IPR002891">
    <property type="entry name" value="APS"/>
</dbReference>